<dbReference type="Proteomes" id="UP001488838">
    <property type="component" value="Unassembled WGS sequence"/>
</dbReference>
<feature type="compositionally biased region" description="Basic and acidic residues" evidence="1">
    <location>
        <begin position="975"/>
        <end position="1002"/>
    </location>
</feature>
<proteinExistence type="predicted"/>
<feature type="region of interest" description="Disordered" evidence="1">
    <location>
        <begin position="593"/>
        <end position="622"/>
    </location>
</feature>
<feature type="region of interest" description="Disordered" evidence="1">
    <location>
        <begin position="128"/>
        <end position="175"/>
    </location>
</feature>
<comment type="caution">
    <text evidence="3">The sequence shown here is derived from an EMBL/GenBank/DDBJ whole genome shotgun (WGS) entry which is preliminary data.</text>
</comment>
<feature type="compositionally biased region" description="Low complexity" evidence="1">
    <location>
        <begin position="128"/>
        <end position="142"/>
    </location>
</feature>
<name>A0AAW0ICN6_MYOGA</name>
<dbReference type="PANTHER" id="PTHR22380:SF1">
    <property type="entry name" value="TESTIS-EXPRESSED PROTEIN 15"/>
    <property type="match status" value="1"/>
</dbReference>
<dbReference type="GO" id="GO:0007130">
    <property type="term" value="P:synaptonemal complex assembly"/>
    <property type="evidence" value="ECO:0007669"/>
    <property type="project" value="TreeGrafter"/>
</dbReference>
<feature type="domain" description="Testis expressed sequence 15" evidence="2">
    <location>
        <begin position="1551"/>
        <end position="1767"/>
    </location>
</feature>
<feature type="compositionally biased region" description="Polar residues" evidence="1">
    <location>
        <begin position="1273"/>
        <end position="1290"/>
    </location>
</feature>
<protein>
    <recommendedName>
        <fullName evidence="2">Testis expressed sequence 15 domain-containing protein</fullName>
    </recommendedName>
</protein>
<feature type="region of interest" description="Disordered" evidence="1">
    <location>
        <begin position="658"/>
        <end position="686"/>
    </location>
</feature>
<dbReference type="GO" id="GO:0005634">
    <property type="term" value="C:nucleus"/>
    <property type="evidence" value="ECO:0007669"/>
    <property type="project" value="TreeGrafter"/>
</dbReference>
<feature type="compositionally biased region" description="Basic residues" evidence="1">
    <location>
        <begin position="2317"/>
        <end position="2334"/>
    </location>
</feature>
<feature type="non-terminal residue" evidence="3">
    <location>
        <position position="1"/>
    </location>
</feature>
<dbReference type="InterPro" id="IPR032765">
    <property type="entry name" value="TEX15_dom"/>
</dbReference>
<dbReference type="Pfam" id="PF15326">
    <property type="entry name" value="TEX15"/>
    <property type="match status" value="2"/>
</dbReference>
<feature type="compositionally biased region" description="Polar residues" evidence="1">
    <location>
        <begin position="1041"/>
        <end position="1053"/>
    </location>
</feature>
<reference evidence="3 4" key="1">
    <citation type="journal article" date="2023" name="bioRxiv">
        <title>Conserved and derived expression patterns and positive selection on dental genes reveal complex evolutionary context of ever-growing rodent molars.</title>
        <authorList>
            <person name="Calamari Z.T."/>
            <person name="Song A."/>
            <person name="Cohen E."/>
            <person name="Akter M."/>
            <person name="Roy R.D."/>
            <person name="Hallikas O."/>
            <person name="Christensen M.M."/>
            <person name="Li P."/>
            <person name="Marangoni P."/>
            <person name="Jernvall J."/>
            <person name="Klein O.D."/>
        </authorList>
    </citation>
    <scope>NUCLEOTIDE SEQUENCE [LARGE SCALE GENOMIC DNA]</scope>
    <source>
        <strain evidence="3">V071</strain>
    </source>
</reference>
<feature type="compositionally biased region" description="Polar residues" evidence="1">
    <location>
        <begin position="46"/>
        <end position="62"/>
    </location>
</feature>
<evidence type="ECO:0000313" key="3">
    <source>
        <dbReference type="EMBL" id="KAK7812186.1"/>
    </source>
</evidence>
<feature type="compositionally biased region" description="Basic and acidic residues" evidence="1">
    <location>
        <begin position="144"/>
        <end position="157"/>
    </location>
</feature>
<feature type="domain" description="Testis expressed sequence 15" evidence="2">
    <location>
        <begin position="1973"/>
        <end position="2090"/>
    </location>
</feature>
<feature type="compositionally biased region" description="Polar residues" evidence="1">
    <location>
        <begin position="951"/>
        <end position="973"/>
    </location>
</feature>
<feature type="region of interest" description="Disordered" evidence="1">
    <location>
        <begin position="931"/>
        <end position="1053"/>
    </location>
</feature>
<feature type="compositionally biased region" description="Low complexity" evidence="1">
    <location>
        <begin position="932"/>
        <end position="950"/>
    </location>
</feature>
<sequence>RACSLNNCTIAKRIGKGKDATVIFEHFRKPVDPFDQENCPCKVPNSERSPSNLDTSTSYENIQNGNNSVLREYSRQTDDPSEVRDASQVHTYNSGLSFMSTANTASGNGDLFSVTYLRSILNSISAALPSQSSTSSSTVITSKLIKDPRLMKREQSMRKQSNSPDLSDGLPLDKSVGHGNSEVKLTCMPTSSISSPESIPADHAVTNCSDASCLRFSSESSHCQTHNMGSKDSDCTASSKVAITEQCKEQSSFSFPHYLPNAFSEVGKQTYNEEEVQRAQNRSSFQVLTEQSNGPQNSFKSEKNTCCKDSHNHISKASWPSDLSVVFKFGHQMSTVFPIQKKGNIDEYVQNTGMMRTFISPEDSSKQVVNQTWWKETVNSFTNETKSIPIANCIVLHQEHKEGENINSLRENCEKIPDTPKLQMPKSPISTTKDKHEVDHAALELDCNLTPNTGCLSQKHPQYSLECKDNIHTNFAIAQGLIELKAVQNNQNLINIMTDAFQEAKDVPLAREQLVDRVISSDAIDISLDSSGCNIIEECMPILRENENEALSLYNIQKDCKETSHIKDNVQDHSLPYDAELRSDLNLKIILQEQRNDENPNEAKEKDGASSPQYNTNNINESEKQDFYANMVEMRNTKVEVLNSEECTTFNAIWGKKDRPTKAASSESEDSMTAIKQKHTPNDGRSVEHLSTFPETEESSVCIASDATKKVVSTTVLTESTNHGNHQKHHLKEPEISRLVKQGISDCEIDTDTHLVNENSVHQTFELGSEMEVDREERNDAPLFQQNIGNNGNDLCEELETLKSRIDWEGLFGKSYEEMEASSFTRRKGTDPCHSAECNCVSFSSQKDKQEHQNSIFLPDLQVTITNLISLKISPTVDSLELKDNFYKHVTESTEPEANEKRKAFEFGIYSQPFEENLGFSCENKFGNSVQKSGHISKSGISHSSNSSHNTHVNHTPGKPTSDSLSTEPSNDTVIGDKSKCSTKSKPDFNDTRNKKDMESKSSKRNQHATSRDQNISHKDLRQHETQEKRRKSTNRDSSERFSSLSQGRIKTFSQSERHIRNVLNILNNEASLCKSKRLSRKLDKAVLHLKKAHRRVHTSLQLISKVGKKRKGPLPKAYAIICNNFWESCDLQGDSLMAERRYSDRHFLSKRRYDKQGEKRLKFDIDESLASVSKHRTYRTNRERIVECLSSEIMSDHVSSSLTTFHVRELCEEEQLHESQLSIPCTSQSISQLEYTNSIVRTASSSELENFSETSECTLYPNETLTEKDYQTDTQLSKSENHTTCNTKNITKENNSEDKTVVCESNSLSLSFLKDNISHSEDKSYDITFKANTNKLVSVLNSNKPFLNVDICEQGNLVSDGTRNGETIFPVEKCTVLMEITPNIPTGKTANRRNTGPPLSPIIVTADEEESSVGENQLFHVKENEVNITKHSKLDLTSVTEESHSYKKNIKKLSFSDSSLLLKENVKGPSKAYMAKYNEEERMRKIEQAVYPKIVTEGSALIGYKHQNKILKEDSFHLHKKIIKNNLTDSCVGIKSSTLETTALENISSQLSKRQKAGQIKQLSNDSHSDCPKSATAGTSDRFVVHENSEVTVSQMKPLSHMEELQEYTSHVTELSQILQRADEAASLQVLEEEIKVCQNILPLFVEAFERKQECSLDQILISRKLLVEQNLWSNCKLQLKLCALDTWVELQMAMETIQFIENKKRFLEGEPTFRSLLWYDESLYSELLLRPRGYQLQSNFYPAFQRRLKYNAFCELQRYYYQLIETKKEKNSYYTFLKYRRQRKECEDIMKHHADCSEFCLSVPFTCGVNFGDSLGELEALRKNVLKLISTHRGSPKVNSYPGKEDHLWIILEIVSSKISFIKSNEEISIKICLYGLEHIYFDAAKSLVWKEKSHSFPRRHSEMNTELEEINECAFSEWKKICDDLSKDLNNESTSTIGLEEGDMIASRQSALVSVPNCKLNTTWLSYPDICCISEILDQAKSADLEKLEDLTLRCTAHLEILKKYFQMLQEDNIDNIFITEENVLDMLNHNLGAVILKPEAIEIYIETVMLSETIHFLKNSIAKKLHNQRFRGMLWFDWSLLPELVGCQEEMASFSLDNNQTDCLFKVIENAISHLKEELGVVCDYSEAVNCSYALRLFSRELKELSEIKRLLNTSEYSVSTYIDVVPHIASVNYGNTVTELEHNYNQLFILLKNIMSVPQKDFGKMVHIIKVLKTIEHMKMISAKDTKLSTRLLFFQMLRNRRNSLQLNKKERVDTPVREPEENSSEPSVSVQTPSAAEYTGRHLSSSSKKRPVTVDKVEISQGKGNTGPVSNRKKQKVTKKDISRKKTVSKNPRTTESHPKDDSLKRDSASPETVKRQSSTLGSLSPSENIQESCTPKSESKIELTDSSSDVSEYLSEQNENLNGITKRNVNFSAAETNDKEDRLLETCDQNDIDATFSPDNTPAQKFHENPAGHTQICPSDIGAGNDSHRVPNASLPTSHPMRAIHSHLEISDTVFEHEDSEILDLSIKDYTCTSSPEPVCIQEKIPVLQVYETQPVKTESPEKCIKDAPNPSTTLFGSYENSAVGVSQTAQHTLFERGGKNPEVLTQKVGTSWSAPPQPTCTAVYNSSEYSFGTSYPYYACRFYQYSSSNGTAVTHTYQEMTTYETAPPPMMTAVASAVQNTHFNHSYSEHFSYFGMQPQANACVPGNGYSPSPMPVSYNYQQPVYSQFAPHQLVPQAVHPYPPNPGVVLPQVPWTY</sequence>
<gene>
    <name evidence="3" type="ORF">U0070_014777</name>
</gene>
<feature type="compositionally biased region" description="Basic and acidic residues" evidence="1">
    <location>
        <begin position="2339"/>
        <end position="2361"/>
    </location>
</feature>
<feature type="region of interest" description="Disordered" evidence="1">
    <location>
        <begin position="1272"/>
        <end position="1292"/>
    </location>
</feature>
<feature type="compositionally biased region" description="Basic and acidic residues" evidence="1">
    <location>
        <begin position="2253"/>
        <end position="2266"/>
    </location>
</feature>
<organism evidence="3 4">
    <name type="scientific">Myodes glareolus</name>
    <name type="common">Bank vole</name>
    <name type="synonym">Clethrionomys glareolus</name>
    <dbReference type="NCBI Taxonomy" id="447135"/>
    <lineage>
        <taxon>Eukaryota</taxon>
        <taxon>Metazoa</taxon>
        <taxon>Chordata</taxon>
        <taxon>Craniata</taxon>
        <taxon>Vertebrata</taxon>
        <taxon>Euteleostomi</taxon>
        <taxon>Mammalia</taxon>
        <taxon>Eutheria</taxon>
        <taxon>Euarchontoglires</taxon>
        <taxon>Glires</taxon>
        <taxon>Rodentia</taxon>
        <taxon>Myomorpha</taxon>
        <taxon>Muroidea</taxon>
        <taxon>Cricetidae</taxon>
        <taxon>Arvicolinae</taxon>
        <taxon>Myodes</taxon>
    </lineage>
</organism>
<dbReference type="InterPro" id="IPR026616">
    <property type="entry name" value="TEX15"/>
</dbReference>
<dbReference type="GO" id="GO:0010569">
    <property type="term" value="P:regulation of double-strand break repair via homologous recombination"/>
    <property type="evidence" value="ECO:0007669"/>
    <property type="project" value="InterPro"/>
</dbReference>
<evidence type="ECO:0000313" key="4">
    <source>
        <dbReference type="Proteomes" id="UP001488838"/>
    </source>
</evidence>
<feature type="compositionally biased region" description="Polar residues" evidence="1">
    <location>
        <begin position="2391"/>
        <end position="2401"/>
    </location>
</feature>
<feature type="region of interest" description="Disordered" evidence="1">
    <location>
        <begin position="2251"/>
        <end position="2401"/>
    </location>
</feature>
<accession>A0AAW0ICN6</accession>
<keyword evidence="4" id="KW-1185">Reference proteome</keyword>
<feature type="compositionally biased region" description="Polar residues" evidence="1">
    <location>
        <begin position="610"/>
        <end position="620"/>
    </location>
</feature>
<dbReference type="EMBL" id="JBBHLL010000157">
    <property type="protein sequence ID" value="KAK7812186.1"/>
    <property type="molecule type" value="Genomic_DNA"/>
</dbReference>
<dbReference type="PANTHER" id="PTHR22380">
    <property type="entry name" value="TESTIS-EXPRESSED PROTEIN 15"/>
    <property type="match status" value="1"/>
</dbReference>
<evidence type="ECO:0000256" key="1">
    <source>
        <dbReference type="SAM" id="MobiDB-lite"/>
    </source>
</evidence>
<feature type="compositionally biased region" description="Basic and acidic residues" evidence="1">
    <location>
        <begin position="1015"/>
        <end position="1040"/>
    </location>
</feature>
<feature type="non-terminal residue" evidence="3">
    <location>
        <position position="2744"/>
    </location>
</feature>
<feature type="compositionally biased region" description="Polar residues" evidence="1">
    <location>
        <begin position="2362"/>
        <end position="2383"/>
    </location>
</feature>
<evidence type="ECO:0000259" key="2">
    <source>
        <dbReference type="Pfam" id="PF15326"/>
    </source>
</evidence>
<feature type="compositionally biased region" description="Basic and acidic residues" evidence="1">
    <location>
        <begin position="594"/>
        <end position="608"/>
    </location>
</feature>
<dbReference type="GO" id="GO:0007140">
    <property type="term" value="P:male meiotic nuclear division"/>
    <property type="evidence" value="ECO:0007669"/>
    <property type="project" value="InterPro"/>
</dbReference>
<feature type="region of interest" description="Disordered" evidence="1">
    <location>
        <begin position="42"/>
        <end position="62"/>
    </location>
</feature>